<name>A0A6G1QAJ7_CHAAH</name>
<gene>
    <name evidence="1" type="ORF">EXN66_Car014985</name>
</gene>
<dbReference type="AlphaFoldDB" id="A0A6G1QAJ7"/>
<keyword evidence="2" id="KW-1185">Reference proteome</keyword>
<dbReference type="Proteomes" id="UP000503349">
    <property type="component" value="Chromosome 14"/>
</dbReference>
<evidence type="ECO:0000313" key="1">
    <source>
        <dbReference type="EMBL" id="KAF3699298.1"/>
    </source>
</evidence>
<evidence type="ECO:0000313" key="2">
    <source>
        <dbReference type="Proteomes" id="UP000503349"/>
    </source>
</evidence>
<dbReference type="EMBL" id="CM015725">
    <property type="protein sequence ID" value="KAF3699298.1"/>
    <property type="molecule type" value="Genomic_DNA"/>
</dbReference>
<accession>A0A6G1QAJ7</accession>
<sequence>MIEELAKRETKKLNMNKGQNLEQIEQQHKSLKQPENVSKRCIAEGVAGLNQVSRDTCVNGR</sequence>
<reference evidence="2" key="2">
    <citation type="submission" date="2019-02" db="EMBL/GenBank/DDBJ databases">
        <title>Opniocepnalus argus Var Kimnra genome.</title>
        <authorList>
            <person name="Zhou C."/>
            <person name="Xiao S."/>
        </authorList>
    </citation>
    <scope>NUCLEOTIDE SEQUENCE [LARGE SCALE GENOMIC DNA]</scope>
</reference>
<organism evidence="1 2">
    <name type="scientific">Channa argus</name>
    <name type="common">Northern snakehead</name>
    <name type="synonym">Ophicephalus argus</name>
    <dbReference type="NCBI Taxonomy" id="215402"/>
    <lineage>
        <taxon>Eukaryota</taxon>
        <taxon>Metazoa</taxon>
        <taxon>Chordata</taxon>
        <taxon>Craniata</taxon>
        <taxon>Vertebrata</taxon>
        <taxon>Euteleostomi</taxon>
        <taxon>Actinopterygii</taxon>
        <taxon>Neopterygii</taxon>
        <taxon>Teleostei</taxon>
        <taxon>Neoteleostei</taxon>
        <taxon>Acanthomorphata</taxon>
        <taxon>Anabantaria</taxon>
        <taxon>Anabantiformes</taxon>
        <taxon>Channoidei</taxon>
        <taxon>Channidae</taxon>
        <taxon>Channa</taxon>
    </lineage>
</organism>
<proteinExistence type="predicted"/>
<reference evidence="1 2" key="1">
    <citation type="submission" date="2019-02" db="EMBL/GenBank/DDBJ databases">
        <title>Opniocepnalus argus genome.</title>
        <authorList>
            <person name="Zhou C."/>
            <person name="Xiao S."/>
        </authorList>
    </citation>
    <scope>NUCLEOTIDE SEQUENCE [LARGE SCALE GENOMIC DNA]</scope>
    <source>
        <strain evidence="1">OARG1902GOOAL</strain>
        <tissue evidence="1">Muscle</tissue>
    </source>
</reference>
<protein>
    <submittedName>
        <fullName evidence="1">Uncharacterized protein</fullName>
    </submittedName>
</protein>